<dbReference type="GO" id="GO:0015740">
    <property type="term" value="P:C4-dicarboxylate transport"/>
    <property type="evidence" value="ECO:0007669"/>
    <property type="project" value="TreeGrafter"/>
</dbReference>
<evidence type="ECO:0000313" key="11">
    <source>
        <dbReference type="EMBL" id="VEN73673.1"/>
    </source>
</evidence>
<evidence type="ECO:0000256" key="8">
    <source>
        <dbReference type="ARBA" id="ARBA00038436"/>
    </source>
</evidence>
<dbReference type="GO" id="GO:0005886">
    <property type="term" value="C:plasma membrane"/>
    <property type="evidence" value="ECO:0007669"/>
    <property type="project" value="UniProtKB-SubCell"/>
</dbReference>
<keyword evidence="2" id="KW-0813">Transport</keyword>
<dbReference type="PANTHER" id="PTHR35011">
    <property type="entry name" value="2,3-DIKETO-L-GULONATE TRAP TRANSPORTER SMALL PERMEASE PROTEIN YIAM"/>
    <property type="match status" value="1"/>
</dbReference>
<feature type="domain" description="Tripartite ATP-independent periplasmic transporters DctQ component" evidence="10">
    <location>
        <begin position="26"/>
        <end position="152"/>
    </location>
</feature>
<evidence type="ECO:0000256" key="5">
    <source>
        <dbReference type="ARBA" id="ARBA00022692"/>
    </source>
</evidence>
<gene>
    <name evidence="11" type="ORF">EPICR_20140</name>
</gene>
<dbReference type="GO" id="GO:0022857">
    <property type="term" value="F:transmembrane transporter activity"/>
    <property type="evidence" value="ECO:0007669"/>
    <property type="project" value="TreeGrafter"/>
</dbReference>
<evidence type="ECO:0000256" key="2">
    <source>
        <dbReference type="ARBA" id="ARBA00022448"/>
    </source>
</evidence>
<keyword evidence="5 9" id="KW-0812">Transmembrane</keyword>
<dbReference type="InterPro" id="IPR007387">
    <property type="entry name" value="TRAP_DctQ"/>
</dbReference>
<dbReference type="EMBL" id="CAACVI010000012">
    <property type="protein sequence ID" value="VEN73673.1"/>
    <property type="molecule type" value="Genomic_DNA"/>
</dbReference>
<comment type="similarity">
    <text evidence="8">Belongs to the TRAP transporter small permease family.</text>
</comment>
<keyword evidence="3" id="KW-1003">Cell membrane</keyword>
<accession>A0A484HLA2</accession>
<organism evidence="11">
    <name type="scientific">uncultured Desulfobacteraceae bacterium</name>
    <dbReference type="NCBI Taxonomy" id="218296"/>
    <lineage>
        <taxon>Bacteria</taxon>
        <taxon>Pseudomonadati</taxon>
        <taxon>Thermodesulfobacteriota</taxon>
        <taxon>Desulfobacteria</taxon>
        <taxon>Desulfobacterales</taxon>
        <taxon>Desulfobacteraceae</taxon>
        <taxon>environmental samples</taxon>
    </lineage>
</organism>
<name>A0A484HLA2_9BACT</name>
<evidence type="ECO:0000256" key="3">
    <source>
        <dbReference type="ARBA" id="ARBA00022475"/>
    </source>
</evidence>
<comment type="subcellular location">
    <subcellularLocation>
        <location evidence="1">Cell inner membrane</location>
        <topology evidence="1">Multi-pass membrane protein</topology>
    </subcellularLocation>
</comment>
<keyword evidence="6 9" id="KW-1133">Transmembrane helix</keyword>
<feature type="transmembrane region" description="Helical" evidence="9">
    <location>
        <begin position="49"/>
        <end position="67"/>
    </location>
</feature>
<evidence type="ECO:0000256" key="7">
    <source>
        <dbReference type="ARBA" id="ARBA00023136"/>
    </source>
</evidence>
<feature type="transmembrane region" description="Helical" evidence="9">
    <location>
        <begin position="87"/>
        <end position="108"/>
    </location>
</feature>
<evidence type="ECO:0000256" key="1">
    <source>
        <dbReference type="ARBA" id="ARBA00004429"/>
    </source>
</evidence>
<dbReference type="InterPro" id="IPR055348">
    <property type="entry name" value="DctQ"/>
</dbReference>
<keyword evidence="4" id="KW-0997">Cell inner membrane</keyword>
<feature type="transmembrane region" description="Helical" evidence="9">
    <location>
        <begin position="12"/>
        <end position="37"/>
    </location>
</feature>
<evidence type="ECO:0000256" key="9">
    <source>
        <dbReference type="SAM" id="Phobius"/>
    </source>
</evidence>
<dbReference type="PANTHER" id="PTHR35011:SF10">
    <property type="entry name" value="TRAP TRANSPORTER SMALL PERMEASE PROTEIN"/>
    <property type="match status" value="1"/>
</dbReference>
<evidence type="ECO:0000259" key="10">
    <source>
        <dbReference type="Pfam" id="PF04290"/>
    </source>
</evidence>
<protein>
    <submittedName>
        <fullName evidence="11">TRAP C4-dicarboxylate transporter</fullName>
    </submittedName>
</protein>
<proteinExistence type="inferred from homology"/>
<keyword evidence="7 9" id="KW-0472">Membrane</keyword>
<dbReference type="Pfam" id="PF04290">
    <property type="entry name" value="DctQ"/>
    <property type="match status" value="1"/>
</dbReference>
<feature type="transmembrane region" description="Helical" evidence="9">
    <location>
        <begin position="128"/>
        <end position="149"/>
    </location>
</feature>
<dbReference type="AlphaFoldDB" id="A0A484HLA2"/>
<reference evidence="11" key="1">
    <citation type="submission" date="2019-01" db="EMBL/GenBank/DDBJ databases">
        <authorList>
            <consortium name="Genoscope - CEA"/>
            <person name="William W."/>
        </authorList>
    </citation>
    <scope>NUCLEOTIDE SEQUENCE</scope>
    <source>
        <strain evidence="11">CR-1</strain>
    </source>
</reference>
<evidence type="ECO:0000256" key="4">
    <source>
        <dbReference type="ARBA" id="ARBA00022519"/>
    </source>
</evidence>
<sequence length="163" mass="18373">MRVLEKINDWVNRILVFMGGIFLVAMMALTCSNIFFRMVWVPVKGTFELMGYFGALAAAFALGHTQMKKGHIAVDVLLNSFPAKVRAFFRVVNHAVCAVFFFIVAWQVALKAANLMRTHEVTETLRIIYYPFTYAVAFGCLVLSFGLFVDFMSSFFPKKGGES</sequence>
<evidence type="ECO:0000256" key="6">
    <source>
        <dbReference type="ARBA" id="ARBA00022989"/>
    </source>
</evidence>